<dbReference type="EMBL" id="BAEO01000037">
    <property type="protein sequence ID" value="GAC19723.1"/>
    <property type="molecule type" value="Genomic_DNA"/>
</dbReference>
<comment type="similarity">
    <text evidence="11 12">Belongs to the TonB-dependent receptor family.</text>
</comment>
<dbReference type="Proteomes" id="UP000006327">
    <property type="component" value="Unassembled WGS sequence"/>
</dbReference>
<evidence type="ECO:0000256" key="13">
    <source>
        <dbReference type="SAM" id="SignalP"/>
    </source>
</evidence>
<dbReference type="eggNOG" id="COG4774">
    <property type="taxonomic scope" value="Bacteria"/>
</dbReference>
<dbReference type="OrthoDB" id="7051185at2"/>
<evidence type="ECO:0000256" key="10">
    <source>
        <dbReference type="ARBA" id="ARBA00023237"/>
    </source>
</evidence>
<dbReference type="GO" id="GO:0009279">
    <property type="term" value="C:cell outer membrane"/>
    <property type="evidence" value="ECO:0007669"/>
    <property type="project" value="UniProtKB-SubCell"/>
</dbReference>
<dbReference type="Gene3D" id="2.40.170.20">
    <property type="entry name" value="TonB-dependent receptor, beta-barrel domain"/>
    <property type="match status" value="1"/>
</dbReference>
<evidence type="ECO:0000256" key="9">
    <source>
        <dbReference type="ARBA" id="ARBA00023136"/>
    </source>
</evidence>
<dbReference type="InterPro" id="IPR036942">
    <property type="entry name" value="Beta-barrel_TonB_sf"/>
</dbReference>
<evidence type="ECO:0000313" key="17">
    <source>
        <dbReference type="Proteomes" id="UP000006327"/>
    </source>
</evidence>
<feature type="signal peptide" evidence="13">
    <location>
        <begin position="1"/>
        <end position="20"/>
    </location>
</feature>
<evidence type="ECO:0000256" key="11">
    <source>
        <dbReference type="PROSITE-ProRule" id="PRU01360"/>
    </source>
</evidence>
<dbReference type="InterPro" id="IPR039426">
    <property type="entry name" value="TonB-dep_rcpt-like"/>
</dbReference>
<keyword evidence="17" id="KW-1185">Reference proteome</keyword>
<evidence type="ECO:0000313" key="16">
    <source>
        <dbReference type="EMBL" id="GAC19723.1"/>
    </source>
</evidence>
<dbReference type="PANTHER" id="PTHR32552">
    <property type="entry name" value="FERRICHROME IRON RECEPTOR-RELATED"/>
    <property type="match status" value="1"/>
</dbReference>
<reference evidence="16 17" key="1">
    <citation type="journal article" date="2017" name="Antonie Van Leeuwenhoek">
        <title>Rhizobium rhizosphaerae sp. nov., a novel species isolated from rice rhizosphere.</title>
        <authorList>
            <person name="Zhao J.J."/>
            <person name="Zhang J."/>
            <person name="Zhang R.J."/>
            <person name="Zhang C.W."/>
            <person name="Yin H.Q."/>
            <person name="Zhang X.X."/>
        </authorList>
    </citation>
    <scope>NUCLEOTIDE SEQUENCE [LARGE SCALE GENOMIC DNA]</scope>
    <source>
        <strain evidence="16 17">BSs20135</strain>
    </source>
</reference>
<proteinExistence type="inferred from homology"/>
<keyword evidence="4" id="KW-0410">Iron transport</keyword>
<keyword evidence="5 11" id="KW-0812">Transmembrane</keyword>
<feature type="domain" description="TonB-dependent receptor-like beta-barrel" evidence="14">
    <location>
        <begin position="288"/>
        <end position="709"/>
    </location>
</feature>
<evidence type="ECO:0000256" key="5">
    <source>
        <dbReference type="ARBA" id="ARBA00022692"/>
    </source>
</evidence>
<dbReference type="Pfam" id="PF00593">
    <property type="entry name" value="TonB_dep_Rec_b-barrel"/>
    <property type="match status" value="1"/>
</dbReference>
<keyword evidence="8 12" id="KW-0798">TonB box</keyword>
<keyword evidence="9 11" id="KW-0472">Membrane</keyword>
<dbReference type="RefSeq" id="WP_007620888.1">
    <property type="nucleotide sequence ID" value="NZ_BAEO01000037.1"/>
</dbReference>
<name>K6YSQ1_9ALTE</name>
<dbReference type="InterPro" id="IPR012910">
    <property type="entry name" value="Plug_dom"/>
</dbReference>
<keyword evidence="2 11" id="KW-0813">Transport</keyword>
<dbReference type="PANTHER" id="PTHR32552:SF81">
    <property type="entry name" value="TONB-DEPENDENT OUTER MEMBRANE RECEPTOR"/>
    <property type="match status" value="1"/>
</dbReference>
<protein>
    <submittedName>
        <fullName evidence="16">TonB-dependent receptor</fullName>
    </submittedName>
</protein>
<evidence type="ECO:0000259" key="15">
    <source>
        <dbReference type="Pfam" id="PF07715"/>
    </source>
</evidence>
<evidence type="ECO:0000256" key="3">
    <source>
        <dbReference type="ARBA" id="ARBA00022452"/>
    </source>
</evidence>
<dbReference type="GO" id="GO:0006826">
    <property type="term" value="P:iron ion transport"/>
    <property type="evidence" value="ECO:0007669"/>
    <property type="project" value="UniProtKB-KW"/>
</dbReference>
<comment type="caution">
    <text evidence="16">The sequence shown here is derived from an EMBL/GenBank/DDBJ whole genome shotgun (WGS) entry which is preliminary data.</text>
</comment>
<keyword evidence="10 11" id="KW-0998">Cell outer membrane</keyword>
<evidence type="ECO:0000256" key="12">
    <source>
        <dbReference type="RuleBase" id="RU003357"/>
    </source>
</evidence>
<evidence type="ECO:0000256" key="6">
    <source>
        <dbReference type="ARBA" id="ARBA00023004"/>
    </source>
</evidence>
<feature type="chain" id="PRO_5003901432" evidence="13">
    <location>
        <begin position="21"/>
        <end position="744"/>
    </location>
</feature>
<dbReference type="Pfam" id="PF07715">
    <property type="entry name" value="Plug"/>
    <property type="match status" value="1"/>
</dbReference>
<dbReference type="STRING" id="493475.GARC_2758"/>
<evidence type="ECO:0000256" key="8">
    <source>
        <dbReference type="ARBA" id="ARBA00023077"/>
    </source>
</evidence>
<keyword evidence="3 11" id="KW-1134">Transmembrane beta strand</keyword>
<sequence>MHKSKLNPILISILMSPVFAFNSMAQVDTETTVAEKKSKGLERILVTAQKRTQNINEVPISISTMNSDAISQTGVRQLKDVAEFIPNLVISDGTDFTSEVRIRGVGANSRNIGFDTRVGVYLDGVYLGQSPALNQELLDLERIEVLRGPQGTLFGKNTVAGAINLISKEPSDTLEGHIGAELGNLNAKQLTASLNLPISDKLAAKFSFNKQTRDGFVTNLATGNDNINEQDATSYRAQVRYDMSESFKANLSIDGMQSDRTSYTGEPITDTFGRELTSESPKLFEISSTSDPVEERDINGIALTLDWSLDNGHDVRSITAFRDSEISYSNDSDYSALDLLHIGYNDAYEQTSQEFQYISPANSKLEYVAGLYLYSQDSETSRTVFASPISAQIFGTDPSNPTRNHGDVETTTVALFVSGDYELSEHLKLGFGVRLSTEDKKVDWETIGTGSGAFGIATGSVIDKRTDNHIAPTVSLNYALNDDLNTYIKYGNGYKSGGYNLDFIDTSTLEGGIGYDKETVDNFEIGVKGSALDKNLSFSFAAFHAKYSDYQVSQFIDLGEGQTSISIRNAAEVETNGLEAEITYLLTDELTLNFAAGLLDTEFVSFPGGGAGGSDASGNQLPKAPEASFNLGLQYYYPIDVFGADLLARLDYSYSDSYYTDVNNINIQLLASGDSVRFGSVPSNSLLNARLGLISHNDDWTVSLWARNLTDEVYLTNNNRDFFGTLVNYYGTPRTFGIELEYKF</sequence>
<comment type="subcellular location">
    <subcellularLocation>
        <location evidence="1 11">Cell outer membrane</location>
        <topology evidence="1 11">Multi-pass membrane protein</topology>
    </subcellularLocation>
</comment>
<feature type="domain" description="TonB-dependent receptor plug" evidence="15">
    <location>
        <begin position="56"/>
        <end position="162"/>
    </location>
</feature>
<dbReference type="InterPro" id="IPR000531">
    <property type="entry name" value="Beta-barrel_TonB"/>
</dbReference>
<gene>
    <name evidence="16" type="ORF">GARC_2758</name>
</gene>
<dbReference type="CDD" id="cd01347">
    <property type="entry name" value="ligand_gated_channel"/>
    <property type="match status" value="1"/>
</dbReference>
<evidence type="ECO:0000256" key="7">
    <source>
        <dbReference type="ARBA" id="ARBA00023065"/>
    </source>
</evidence>
<keyword evidence="16" id="KW-0675">Receptor</keyword>
<evidence type="ECO:0000256" key="4">
    <source>
        <dbReference type="ARBA" id="ARBA00022496"/>
    </source>
</evidence>
<organism evidence="16 17">
    <name type="scientific">Paraglaciecola arctica BSs20135</name>
    <dbReference type="NCBI Taxonomy" id="493475"/>
    <lineage>
        <taxon>Bacteria</taxon>
        <taxon>Pseudomonadati</taxon>
        <taxon>Pseudomonadota</taxon>
        <taxon>Gammaproteobacteria</taxon>
        <taxon>Alteromonadales</taxon>
        <taxon>Alteromonadaceae</taxon>
        <taxon>Paraglaciecola</taxon>
    </lineage>
</organism>
<dbReference type="AlphaFoldDB" id="K6YSQ1"/>
<evidence type="ECO:0000256" key="2">
    <source>
        <dbReference type="ARBA" id="ARBA00022448"/>
    </source>
</evidence>
<dbReference type="SUPFAM" id="SSF56935">
    <property type="entry name" value="Porins"/>
    <property type="match status" value="1"/>
</dbReference>
<dbReference type="PROSITE" id="PS52016">
    <property type="entry name" value="TONB_DEPENDENT_REC_3"/>
    <property type="match status" value="1"/>
</dbReference>
<evidence type="ECO:0000256" key="1">
    <source>
        <dbReference type="ARBA" id="ARBA00004571"/>
    </source>
</evidence>
<accession>K6YSQ1</accession>
<evidence type="ECO:0000259" key="14">
    <source>
        <dbReference type="Pfam" id="PF00593"/>
    </source>
</evidence>
<keyword evidence="6" id="KW-0408">Iron</keyword>
<keyword evidence="13" id="KW-0732">Signal</keyword>
<keyword evidence="7" id="KW-0406">Ion transport</keyword>